<dbReference type="RefSeq" id="WP_142024729.1">
    <property type="nucleotide sequence ID" value="NZ_VFQE01000001.1"/>
</dbReference>
<dbReference type="CDD" id="cd12108">
    <property type="entry name" value="Hr-like"/>
    <property type="match status" value="1"/>
</dbReference>
<dbReference type="Proteomes" id="UP000319865">
    <property type="component" value="Unassembled WGS sequence"/>
</dbReference>
<dbReference type="Gene3D" id="1.20.120.520">
    <property type="entry name" value="nmb1532 protein domain like"/>
    <property type="match status" value="1"/>
</dbReference>
<name>A0A543PDB0_9ACTN</name>
<feature type="domain" description="Hemerythrin-like" evidence="2">
    <location>
        <begin position="33"/>
        <end position="166"/>
    </location>
</feature>
<sequence length="244" mass="26858">MTAVLPRPLIPSPRTSAETTPRHCPAVAYQRVLHQAVRREFRLLAELASWAPADDAVRTADLTAHADLMARVLLQHHSTERELLWPALFRGLPARQEDAARDAVAYWTSRAALLDHMLRDLSTVARQWAVAGTLPARNAFVRACTRVADTVDAHLSAEERDLLPLVAQYLTDAEWTAVGRAATTNLSGREQLLFLGLALEDACAIDRARLMAGLAPATRTAWRIVGRRNYRAAVVRLRGAPPAA</sequence>
<organism evidence="3 4">
    <name type="scientific">Blastococcus colisei</name>
    <dbReference type="NCBI Taxonomy" id="1564162"/>
    <lineage>
        <taxon>Bacteria</taxon>
        <taxon>Bacillati</taxon>
        <taxon>Actinomycetota</taxon>
        <taxon>Actinomycetes</taxon>
        <taxon>Geodermatophilales</taxon>
        <taxon>Geodermatophilaceae</taxon>
        <taxon>Blastococcus</taxon>
    </lineage>
</organism>
<gene>
    <name evidence="3" type="ORF">FHU33_1459</name>
</gene>
<dbReference type="AlphaFoldDB" id="A0A543PDB0"/>
<dbReference type="EMBL" id="VFQE01000001">
    <property type="protein sequence ID" value="TQN42066.1"/>
    <property type="molecule type" value="Genomic_DNA"/>
</dbReference>
<protein>
    <submittedName>
        <fullName evidence="3">Hemerythrin HHE cation binding domain-containing protein</fullName>
    </submittedName>
</protein>
<feature type="region of interest" description="Disordered" evidence="1">
    <location>
        <begin position="1"/>
        <end position="21"/>
    </location>
</feature>
<evidence type="ECO:0000256" key="1">
    <source>
        <dbReference type="SAM" id="MobiDB-lite"/>
    </source>
</evidence>
<dbReference type="OrthoDB" id="5197650at2"/>
<keyword evidence="4" id="KW-1185">Reference proteome</keyword>
<evidence type="ECO:0000313" key="4">
    <source>
        <dbReference type="Proteomes" id="UP000319865"/>
    </source>
</evidence>
<dbReference type="InterPro" id="IPR012312">
    <property type="entry name" value="Hemerythrin-like"/>
</dbReference>
<evidence type="ECO:0000313" key="3">
    <source>
        <dbReference type="EMBL" id="TQN42066.1"/>
    </source>
</evidence>
<accession>A0A543PDB0</accession>
<dbReference type="Pfam" id="PF01814">
    <property type="entry name" value="Hemerythrin"/>
    <property type="match status" value="1"/>
</dbReference>
<comment type="caution">
    <text evidence="3">The sequence shown here is derived from an EMBL/GenBank/DDBJ whole genome shotgun (WGS) entry which is preliminary data.</text>
</comment>
<evidence type="ECO:0000259" key="2">
    <source>
        <dbReference type="Pfam" id="PF01814"/>
    </source>
</evidence>
<proteinExistence type="predicted"/>
<reference evidence="3 4" key="1">
    <citation type="submission" date="2019-06" db="EMBL/GenBank/DDBJ databases">
        <title>Sequencing the genomes of 1000 actinobacteria strains.</title>
        <authorList>
            <person name="Klenk H.-P."/>
        </authorList>
    </citation>
    <scope>NUCLEOTIDE SEQUENCE [LARGE SCALE GENOMIC DNA]</scope>
    <source>
        <strain evidence="3 4">DSM 46837</strain>
    </source>
</reference>